<dbReference type="CDD" id="cd17557">
    <property type="entry name" value="REC_Rcp-like"/>
    <property type="match status" value="1"/>
</dbReference>
<keyword evidence="1" id="KW-0597">Phosphoprotein</keyword>
<sequence length="148" mass="16198">MAKPILLVEDNPHDLELTLHALNKHRLGNEVVVARDGEEALDFLFARGAFEGRPAGLPSLIMLDLKLPKIDGIEVLRTIRTTPALAQLPVVMFTASRMEADIASAYAGGVNSYVVKPLDFQELMRVVADLGCYWTVHNEPPQGAVRPA</sequence>
<gene>
    <name evidence="3" type="ORF">NCCP691_20030</name>
</gene>
<dbReference type="InterPro" id="IPR011006">
    <property type="entry name" value="CheY-like_superfamily"/>
</dbReference>
<proteinExistence type="predicted"/>
<dbReference type="SUPFAM" id="SSF52172">
    <property type="entry name" value="CheY-like"/>
    <property type="match status" value="1"/>
</dbReference>
<dbReference type="InterPro" id="IPR052893">
    <property type="entry name" value="TCS_response_regulator"/>
</dbReference>
<evidence type="ECO:0000313" key="4">
    <source>
        <dbReference type="Proteomes" id="UP000887222"/>
    </source>
</evidence>
<protein>
    <submittedName>
        <fullName evidence="3">Response regulator</fullName>
    </submittedName>
</protein>
<evidence type="ECO:0000313" key="3">
    <source>
        <dbReference type="EMBL" id="GIZ51989.1"/>
    </source>
</evidence>
<dbReference type="PROSITE" id="PS50110">
    <property type="entry name" value="RESPONSE_REGULATORY"/>
    <property type="match status" value="1"/>
</dbReference>
<reference evidence="3 4" key="1">
    <citation type="journal article" date="2022" name="Int. J. Syst. Evol. Microbiol.">
        <title>Noviherbaspirillum aridicola sp. nov., isolated from an arid soil in Pakistan.</title>
        <authorList>
            <person name="Khan I.U."/>
            <person name="Saqib M."/>
            <person name="Amin A."/>
            <person name="Hussain F."/>
            <person name="Li L."/>
            <person name="Liu Y.H."/>
            <person name="Fang B.Z."/>
            <person name="Ahmed I."/>
            <person name="Li W.J."/>
        </authorList>
    </citation>
    <scope>NUCLEOTIDE SEQUENCE [LARGE SCALE GENOMIC DNA]</scope>
    <source>
        <strain evidence="3 4">NCCP-691</strain>
    </source>
</reference>
<evidence type="ECO:0000259" key="2">
    <source>
        <dbReference type="PROSITE" id="PS50110"/>
    </source>
</evidence>
<dbReference type="Gene3D" id="3.40.50.2300">
    <property type="match status" value="1"/>
</dbReference>
<dbReference type="PANTHER" id="PTHR44520">
    <property type="entry name" value="RESPONSE REGULATOR RCP1-RELATED"/>
    <property type="match status" value="1"/>
</dbReference>
<dbReference type="EMBL" id="BPMK01000008">
    <property type="protein sequence ID" value="GIZ51989.1"/>
    <property type="molecule type" value="Genomic_DNA"/>
</dbReference>
<dbReference type="SMART" id="SM00448">
    <property type="entry name" value="REC"/>
    <property type="match status" value="1"/>
</dbReference>
<dbReference type="PANTHER" id="PTHR44520:SF1">
    <property type="entry name" value="TWO-COMPONENT SYSTEM REGULATORY PROTEIN"/>
    <property type="match status" value="1"/>
</dbReference>
<feature type="modified residue" description="4-aspartylphosphate" evidence="1">
    <location>
        <position position="64"/>
    </location>
</feature>
<dbReference type="Pfam" id="PF00072">
    <property type="entry name" value="Response_reg"/>
    <property type="match status" value="1"/>
</dbReference>
<organism evidence="3 4">
    <name type="scientific">Noviherbaspirillum aridicola</name>
    <dbReference type="NCBI Taxonomy" id="2849687"/>
    <lineage>
        <taxon>Bacteria</taxon>
        <taxon>Pseudomonadati</taxon>
        <taxon>Pseudomonadota</taxon>
        <taxon>Betaproteobacteria</taxon>
        <taxon>Burkholderiales</taxon>
        <taxon>Oxalobacteraceae</taxon>
        <taxon>Noviherbaspirillum</taxon>
    </lineage>
</organism>
<comment type="caution">
    <text evidence="3">The sequence shown here is derived from an EMBL/GenBank/DDBJ whole genome shotgun (WGS) entry which is preliminary data.</text>
</comment>
<keyword evidence="4" id="KW-1185">Reference proteome</keyword>
<dbReference type="InterPro" id="IPR001789">
    <property type="entry name" value="Sig_transdc_resp-reg_receiver"/>
</dbReference>
<dbReference type="Proteomes" id="UP000887222">
    <property type="component" value="Unassembled WGS sequence"/>
</dbReference>
<evidence type="ECO:0000256" key="1">
    <source>
        <dbReference type="PROSITE-ProRule" id="PRU00169"/>
    </source>
</evidence>
<accession>A0ABQ4Q4A9</accession>
<name>A0ABQ4Q4A9_9BURK</name>
<feature type="domain" description="Response regulatory" evidence="2">
    <location>
        <begin position="4"/>
        <end position="131"/>
    </location>
</feature>
<dbReference type="RefSeq" id="WP_220808157.1">
    <property type="nucleotide sequence ID" value="NZ_BPMK01000008.1"/>
</dbReference>